<dbReference type="Proteomes" id="UP000591272">
    <property type="component" value="Unassembled WGS sequence"/>
</dbReference>
<organism evidence="2 3">
    <name type="scientific">Actinomadura citrea</name>
    <dbReference type="NCBI Taxonomy" id="46158"/>
    <lineage>
        <taxon>Bacteria</taxon>
        <taxon>Bacillati</taxon>
        <taxon>Actinomycetota</taxon>
        <taxon>Actinomycetes</taxon>
        <taxon>Streptosporangiales</taxon>
        <taxon>Thermomonosporaceae</taxon>
        <taxon>Actinomadura</taxon>
    </lineage>
</organism>
<comment type="caution">
    <text evidence="2">The sequence shown here is derived from an EMBL/GenBank/DDBJ whole genome shotgun (WGS) entry which is preliminary data.</text>
</comment>
<evidence type="ECO:0000313" key="2">
    <source>
        <dbReference type="EMBL" id="NYE14867.1"/>
    </source>
</evidence>
<evidence type="ECO:0000313" key="3">
    <source>
        <dbReference type="Proteomes" id="UP000591272"/>
    </source>
</evidence>
<proteinExistence type="predicted"/>
<evidence type="ECO:0008006" key="4">
    <source>
        <dbReference type="Google" id="ProtNLM"/>
    </source>
</evidence>
<gene>
    <name evidence="2" type="ORF">BJ999_005163</name>
</gene>
<dbReference type="RefSeq" id="WP_179835668.1">
    <property type="nucleotide sequence ID" value="NZ_BMRD01000031.1"/>
</dbReference>
<feature type="transmembrane region" description="Helical" evidence="1">
    <location>
        <begin position="6"/>
        <end position="26"/>
    </location>
</feature>
<keyword evidence="1" id="KW-0812">Transmembrane</keyword>
<protein>
    <recommendedName>
        <fullName evidence="4">Thioredoxin domain-containing protein</fullName>
    </recommendedName>
</protein>
<dbReference type="EMBL" id="JACCBT010000001">
    <property type="protein sequence ID" value="NYE14867.1"/>
    <property type="molecule type" value="Genomic_DNA"/>
</dbReference>
<name>A0A7Y9GE71_9ACTN</name>
<reference evidence="2 3" key="1">
    <citation type="submission" date="2020-07" db="EMBL/GenBank/DDBJ databases">
        <title>Sequencing the genomes of 1000 actinobacteria strains.</title>
        <authorList>
            <person name="Klenk H.-P."/>
        </authorList>
    </citation>
    <scope>NUCLEOTIDE SEQUENCE [LARGE SCALE GENOMIC DNA]</scope>
    <source>
        <strain evidence="2 3">DSM 43461</strain>
    </source>
</reference>
<keyword evidence="1" id="KW-1133">Transmembrane helix</keyword>
<dbReference type="AlphaFoldDB" id="A0A7Y9GE71"/>
<keyword evidence="1" id="KW-0472">Membrane</keyword>
<sequence length="177" mass="18572">MSLPTTLSLCSLFVSAFAILAVGAVYSRLRMLERTALDPGSTLLIDEHPIAPKALQPTGNATTTLVMLLSNGCSVCGVVWRAATEYVVTHDLAGSRLVALFASQGAAGTFGDAPGLECVVDPGMWSALSEGYTPCLYLIGTSGRVTDRRFVYTDTDVPALLADLARVTDPTGSHHAL</sequence>
<evidence type="ECO:0000256" key="1">
    <source>
        <dbReference type="SAM" id="Phobius"/>
    </source>
</evidence>
<accession>A0A7Y9GE71</accession>
<keyword evidence="3" id="KW-1185">Reference proteome</keyword>